<proteinExistence type="predicted"/>
<dbReference type="RefSeq" id="XP_068362064.1">
    <property type="nucleotide sequence ID" value="XM_068502506.1"/>
</dbReference>
<dbReference type="Proteomes" id="UP000179807">
    <property type="component" value="Unassembled WGS sequence"/>
</dbReference>
<keyword evidence="1" id="KW-0812">Transmembrane</keyword>
<dbReference type="AlphaFoldDB" id="A0A1J4KDD9"/>
<feature type="transmembrane region" description="Helical" evidence="1">
    <location>
        <begin position="34"/>
        <end position="56"/>
    </location>
</feature>
<accession>A0A1J4KDD9</accession>
<keyword evidence="3" id="KW-1185">Reference proteome</keyword>
<reference evidence="2" key="1">
    <citation type="submission" date="2016-10" db="EMBL/GenBank/DDBJ databases">
        <authorList>
            <person name="Benchimol M."/>
            <person name="Almeida L.G."/>
            <person name="Vasconcelos A.T."/>
            <person name="Perreira-Neves A."/>
            <person name="Rosa I.A."/>
            <person name="Tasca T."/>
            <person name="Bogo M.R."/>
            <person name="de Souza W."/>
        </authorList>
    </citation>
    <scope>NUCLEOTIDE SEQUENCE [LARGE SCALE GENOMIC DNA]</scope>
    <source>
        <strain evidence="2">K</strain>
    </source>
</reference>
<evidence type="ECO:0000313" key="3">
    <source>
        <dbReference type="Proteomes" id="UP000179807"/>
    </source>
</evidence>
<protein>
    <submittedName>
        <fullName evidence="2">Uncharacterized protein</fullName>
    </submittedName>
</protein>
<name>A0A1J4KDD9_9EUKA</name>
<keyword evidence="1" id="KW-0472">Membrane</keyword>
<gene>
    <name evidence="2" type="ORF">TRFO_22336</name>
</gene>
<evidence type="ECO:0000313" key="2">
    <source>
        <dbReference type="EMBL" id="OHT08928.1"/>
    </source>
</evidence>
<dbReference type="VEuPathDB" id="TrichDB:TRFO_22336"/>
<organism evidence="2 3">
    <name type="scientific">Tritrichomonas foetus</name>
    <dbReference type="NCBI Taxonomy" id="1144522"/>
    <lineage>
        <taxon>Eukaryota</taxon>
        <taxon>Metamonada</taxon>
        <taxon>Parabasalia</taxon>
        <taxon>Tritrichomonadida</taxon>
        <taxon>Tritrichomonadidae</taxon>
        <taxon>Tritrichomonas</taxon>
    </lineage>
</organism>
<comment type="caution">
    <text evidence="2">The sequence shown here is derived from an EMBL/GenBank/DDBJ whole genome shotgun (WGS) entry which is preliminary data.</text>
</comment>
<sequence length="97" mass="10583">MKMQNAGNKSNGNKMVAILDQIRERYAPPPTEKAGFPVGGFLAFVVVAAIIGLVIYTGVTSYKSKGNHESDDEKIPFKFSQLDKAHDDLSVHGFSKL</sequence>
<evidence type="ECO:0000256" key="1">
    <source>
        <dbReference type="SAM" id="Phobius"/>
    </source>
</evidence>
<keyword evidence="1" id="KW-1133">Transmembrane helix</keyword>
<dbReference type="EMBL" id="MLAK01000653">
    <property type="protein sequence ID" value="OHT08928.1"/>
    <property type="molecule type" value="Genomic_DNA"/>
</dbReference>
<dbReference type="GeneID" id="94837210"/>